<feature type="chain" id="PRO_5013312057" evidence="9">
    <location>
        <begin position="27"/>
        <end position="273"/>
    </location>
</feature>
<evidence type="ECO:0000313" key="11">
    <source>
        <dbReference type="EMBL" id="APD75611.1"/>
    </source>
</evidence>
<feature type="domain" description="Trypanosome variant surface glycoprotein B-type N-terminal" evidence="10">
    <location>
        <begin position="17"/>
        <end position="270"/>
    </location>
</feature>
<keyword evidence="6" id="KW-0472">Membrane</keyword>
<dbReference type="Pfam" id="PF13206">
    <property type="entry name" value="VSG_B"/>
    <property type="match status" value="1"/>
</dbReference>
<accession>A0A1J0RCL3</accession>
<keyword evidence="7" id="KW-0325">Glycoprotein</keyword>
<comment type="subcellular location">
    <subcellularLocation>
        <location evidence="2">Cell membrane</location>
        <topology evidence="2">Lipid-anchor</topology>
        <topology evidence="2">GPI-anchor</topology>
    </subcellularLocation>
</comment>
<evidence type="ECO:0000256" key="1">
    <source>
        <dbReference type="ARBA" id="ARBA00002523"/>
    </source>
</evidence>
<dbReference type="GO" id="GO:0005886">
    <property type="term" value="C:plasma membrane"/>
    <property type="evidence" value="ECO:0007669"/>
    <property type="project" value="UniProtKB-SubCell"/>
</dbReference>
<evidence type="ECO:0000256" key="9">
    <source>
        <dbReference type="SAM" id="SignalP"/>
    </source>
</evidence>
<sequence length="273" mass="29129">MNCYLRPKQAVLGLLAALTLCRLAQAENIVSGANPAEQAAVCNVIALTGSEIEIPVIPPLTDDDYQFMKALNFAVSTPVWQSIVYKGKATKPVHDTPKEAQKTCVGYEGFWNDWKEAVQEVTTDPMKEKVKESGAMELSEQRLIIARKALSDAASEIQVLWKLYSTDTRPTKTITNQELAKTLNTAIHSAATKHSPNPARNAVFGGASTGNREALCTAGNGQSKAAASLKKLACLCNKGTNGGTGWEAGSTGTDTKPSDAKLKTIAESCSDVK</sequence>
<keyword evidence="5 9" id="KW-0732">Signal</keyword>
<proteinExistence type="predicted"/>
<keyword evidence="8" id="KW-0449">Lipoprotein</keyword>
<evidence type="ECO:0000259" key="10">
    <source>
        <dbReference type="Pfam" id="PF13206"/>
    </source>
</evidence>
<comment type="function">
    <text evidence="1">VSG forms a coat on the surface of the parasite. The trypanosome evades the immune response of the host by expressing a series of antigenically distinct VSGs from an estimated 1000 VSG genes.</text>
</comment>
<evidence type="ECO:0000256" key="3">
    <source>
        <dbReference type="ARBA" id="ARBA00022475"/>
    </source>
</evidence>
<reference evidence="11" key="1">
    <citation type="submission" date="2016-08" db="EMBL/GenBank/DDBJ databases">
        <title>VSG repertoire of Trypanosoma brucei EATRO 1125.</title>
        <authorList>
            <person name="Cross G.A."/>
        </authorList>
    </citation>
    <scope>NUCLEOTIDE SEQUENCE</scope>
    <source>
        <strain evidence="11">EATRO 1125</strain>
    </source>
</reference>
<dbReference type="EMBL" id="KX701655">
    <property type="protein sequence ID" value="APD75611.1"/>
    <property type="molecule type" value="Genomic_DNA"/>
</dbReference>
<organism evidence="11">
    <name type="scientific">Trypanosoma brucei</name>
    <dbReference type="NCBI Taxonomy" id="5691"/>
    <lineage>
        <taxon>Eukaryota</taxon>
        <taxon>Discoba</taxon>
        <taxon>Euglenozoa</taxon>
        <taxon>Kinetoplastea</taxon>
        <taxon>Metakinetoplastina</taxon>
        <taxon>Trypanosomatida</taxon>
        <taxon>Trypanosomatidae</taxon>
        <taxon>Trypanosoma</taxon>
    </lineage>
</organism>
<dbReference type="InterPro" id="IPR025932">
    <property type="entry name" value="Trypano_VSG_B_N_dom"/>
</dbReference>
<evidence type="ECO:0000256" key="7">
    <source>
        <dbReference type="ARBA" id="ARBA00023180"/>
    </source>
</evidence>
<dbReference type="VEuPathDB" id="TriTrypDB:Tb427_000205400"/>
<dbReference type="GO" id="GO:0098552">
    <property type="term" value="C:side of membrane"/>
    <property type="evidence" value="ECO:0007669"/>
    <property type="project" value="UniProtKB-KW"/>
</dbReference>
<dbReference type="VEuPathDB" id="TriTrypDB:Tb1125.Tb11.v5.0921"/>
<dbReference type="VEuPathDB" id="TriTrypDB:Tb11.v5.0921"/>
<evidence type="ECO:0000256" key="4">
    <source>
        <dbReference type="ARBA" id="ARBA00022622"/>
    </source>
</evidence>
<evidence type="ECO:0000256" key="8">
    <source>
        <dbReference type="ARBA" id="ARBA00023288"/>
    </source>
</evidence>
<keyword evidence="3" id="KW-1003">Cell membrane</keyword>
<evidence type="ECO:0000256" key="5">
    <source>
        <dbReference type="ARBA" id="ARBA00022729"/>
    </source>
</evidence>
<protein>
    <submittedName>
        <fullName evidence="11">Variant surface glycoprotein 1125.5547</fullName>
    </submittedName>
</protein>
<evidence type="ECO:0000256" key="6">
    <source>
        <dbReference type="ARBA" id="ARBA00023136"/>
    </source>
</evidence>
<keyword evidence="4" id="KW-0336">GPI-anchor</keyword>
<evidence type="ECO:0000256" key="2">
    <source>
        <dbReference type="ARBA" id="ARBA00004609"/>
    </source>
</evidence>
<dbReference type="AlphaFoldDB" id="A0A1J0RCL3"/>
<feature type="signal peptide" evidence="9">
    <location>
        <begin position="1"/>
        <end position="26"/>
    </location>
</feature>
<name>A0A1J0RCL3_9TRYP</name>